<dbReference type="PANTHER" id="PTHR43380">
    <property type="entry name" value="2-OXOISOVALERATE DEHYDROGENASE SUBUNIT ALPHA, MITOCHONDRIAL"/>
    <property type="match status" value="1"/>
</dbReference>
<proteinExistence type="inferred from homology"/>
<dbReference type="InterPro" id="IPR029061">
    <property type="entry name" value="THDP-binding"/>
</dbReference>
<dbReference type="STRING" id="471514.AN477_11880"/>
<accession>A0A0P9CD98</accession>
<name>A0A0P9CD98_9BACL</name>
<keyword evidence="3 4" id="KW-0786">Thiamine pyrophosphate</keyword>
<dbReference type="PATRIC" id="fig|471514.4.peg.756"/>
<dbReference type="SUPFAM" id="SSF52518">
    <property type="entry name" value="Thiamin diphosphate-binding fold (THDP-binding)"/>
    <property type="match status" value="1"/>
</dbReference>
<keyword evidence="7" id="KW-1185">Reference proteome</keyword>
<evidence type="ECO:0000256" key="3">
    <source>
        <dbReference type="ARBA" id="ARBA00023052"/>
    </source>
</evidence>
<dbReference type="Gene3D" id="3.40.50.970">
    <property type="match status" value="1"/>
</dbReference>
<dbReference type="GO" id="GO:0003863">
    <property type="term" value="F:branched-chain 2-oxo acid dehydrogenase activity"/>
    <property type="evidence" value="ECO:0007669"/>
    <property type="project" value="UniProtKB-EC"/>
</dbReference>
<dbReference type="InterPro" id="IPR050771">
    <property type="entry name" value="Alpha-ketoacid_DH_E1_comp"/>
</dbReference>
<comment type="catalytic activity">
    <reaction evidence="4">
        <text>N(6)-[(R)-lipoyl]-L-lysyl-[protein] + 3-methyl-2-oxobutanoate + H(+) = N(6)-[(R)-S(8)-2-methylpropanoyldihydrolipoyl]-L-lysyl-[protein] + CO2</text>
        <dbReference type="Rhea" id="RHEA:13457"/>
        <dbReference type="Rhea" id="RHEA-COMP:10474"/>
        <dbReference type="Rhea" id="RHEA-COMP:10497"/>
        <dbReference type="ChEBI" id="CHEBI:11851"/>
        <dbReference type="ChEBI" id="CHEBI:15378"/>
        <dbReference type="ChEBI" id="CHEBI:16526"/>
        <dbReference type="ChEBI" id="CHEBI:83099"/>
        <dbReference type="ChEBI" id="CHEBI:83142"/>
        <dbReference type="EC" id="1.2.4.4"/>
    </reaction>
</comment>
<dbReference type="InterPro" id="IPR001017">
    <property type="entry name" value="DH_E1"/>
</dbReference>
<evidence type="ECO:0000256" key="2">
    <source>
        <dbReference type="ARBA" id="ARBA00023002"/>
    </source>
</evidence>
<organism evidence="6 7">
    <name type="scientific">Alicyclobacillus ferrooxydans</name>
    <dbReference type="NCBI Taxonomy" id="471514"/>
    <lineage>
        <taxon>Bacteria</taxon>
        <taxon>Bacillati</taxon>
        <taxon>Bacillota</taxon>
        <taxon>Bacilli</taxon>
        <taxon>Bacillales</taxon>
        <taxon>Alicyclobacillaceae</taxon>
        <taxon>Alicyclobacillus</taxon>
    </lineage>
</organism>
<dbReference type="GO" id="GO:0009083">
    <property type="term" value="P:branched-chain amino acid catabolic process"/>
    <property type="evidence" value="ECO:0007669"/>
    <property type="project" value="TreeGrafter"/>
</dbReference>
<comment type="caution">
    <text evidence="6">The sequence shown here is derived from an EMBL/GenBank/DDBJ whole genome shotgun (WGS) entry which is preliminary data.</text>
</comment>
<keyword evidence="2 4" id="KW-0560">Oxidoreductase</keyword>
<comment type="similarity">
    <text evidence="4">Belongs to the BCKDHA family.</text>
</comment>
<evidence type="ECO:0000313" key="7">
    <source>
        <dbReference type="Proteomes" id="UP000050482"/>
    </source>
</evidence>
<reference evidence="6 7" key="1">
    <citation type="submission" date="2015-09" db="EMBL/GenBank/DDBJ databases">
        <title>Draft genome sequence of Alicyclobacillus ferrooxydans DSM 22381.</title>
        <authorList>
            <person name="Hemp J."/>
        </authorList>
    </citation>
    <scope>NUCLEOTIDE SEQUENCE [LARGE SCALE GENOMIC DNA]</scope>
    <source>
        <strain evidence="6 7">TC-34</strain>
    </source>
</reference>
<dbReference type="EMBL" id="LJCO01000048">
    <property type="protein sequence ID" value="KPV43572.1"/>
    <property type="molecule type" value="Genomic_DNA"/>
</dbReference>
<dbReference type="Pfam" id="PF00676">
    <property type="entry name" value="E1_dh"/>
    <property type="match status" value="1"/>
</dbReference>
<dbReference type="Proteomes" id="UP000050482">
    <property type="component" value="Unassembled WGS sequence"/>
</dbReference>
<evidence type="ECO:0000313" key="6">
    <source>
        <dbReference type="EMBL" id="KPV43572.1"/>
    </source>
</evidence>
<dbReference type="PANTHER" id="PTHR43380:SF1">
    <property type="entry name" value="2-OXOISOVALERATE DEHYDROGENASE SUBUNIT ALPHA, MITOCHONDRIAL"/>
    <property type="match status" value="1"/>
</dbReference>
<dbReference type="AlphaFoldDB" id="A0A0P9CD98"/>
<dbReference type="CDD" id="cd02000">
    <property type="entry name" value="TPP_E1_PDC_ADC_BCADC"/>
    <property type="match status" value="1"/>
</dbReference>
<sequence length="323" mass="35578">MYRYMVLARSVDERMWLLNRSGKIPFVISCQGQEGAQAGAGFALDRTRDYIAPYYRDLCLVLIYGHTAKTELLSAFGKPEDPNSGGRQMPGHFGDRQHRIISGSSPVGTQIPHAVGAALAAKMRGEDSVAYVSFGEGTSNQGDFHEAANFAGIHKLPVIFFCENNQYAISVPTKKQLGCENVADRAQGYGFEGVVVDGMDPLEVYRVMKQAVEKARTGGGPTLVEAKTYRLVPHSSDDDDRTYRSREEVEEAKRTDSLVRMKNYLLEVGLLDEEADAAIRKDVMNEVNAATAYAESAAQADPSTLMKYVYAEEESRNGDKTVH</sequence>
<gene>
    <name evidence="6" type="ORF">AN477_11880</name>
</gene>
<comment type="function">
    <text evidence="4">The branched-chain alpha-keto dehydrogenase complex catalyzes the overall conversion of alpha-keto acids to acyl-CoA and CO(2). It contains multiple copies of three enzymatic components: branched-chain alpha-keto acid decarboxylase (E1), lipoamide acyltransferase (E2) and lipoamide dehydrogenase (E3).</text>
</comment>
<evidence type="ECO:0000259" key="5">
    <source>
        <dbReference type="Pfam" id="PF00676"/>
    </source>
</evidence>
<comment type="cofactor">
    <cofactor evidence="1 4">
        <name>thiamine diphosphate</name>
        <dbReference type="ChEBI" id="CHEBI:58937"/>
    </cofactor>
</comment>
<protein>
    <recommendedName>
        <fullName evidence="4">2-oxoisovalerate dehydrogenase subunit alpha</fullName>
        <ecNumber evidence="4">1.2.4.4</ecNumber>
    </recommendedName>
    <alternativeName>
        <fullName evidence="4">Branched-chain alpha-keto acid dehydrogenase E1 component alpha chain</fullName>
    </alternativeName>
</protein>
<evidence type="ECO:0000256" key="1">
    <source>
        <dbReference type="ARBA" id="ARBA00001964"/>
    </source>
</evidence>
<dbReference type="EC" id="1.2.4.4" evidence="4"/>
<evidence type="ECO:0000256" key="4">
    <source>
        <dbReference type="RuleBase" id="RU365014"/>
    </source>
</evidence>
<feature type="domain" description="Dehydrogenase E1 component" evidence="5">
    <location>
        <begin position="2"/>
        <end position="302"/>
    </location>
</feature>
<dbReference type="FunFam" id="3.40.50.970:FF:000032">
    <property type="entry name" value="2-oxoisovalerate dehydrogenase subunit alpha"/>
    <property type="match status" value="1"/>
</dbReference>